<dbReference type="Proteomes" id="UP000828048">
    <property type="component" value="Chromosome 7"/>
</dbReference>
<organism evidence="1 2">
    <name type="scientific">Vaccinium darrowii</name>
    <dbReference type="NCBI Taxonomy" id="229202"/>
    <lineage>
        <taxon>Eukaryota</taxon>
        <taxon>Viridiplantae</taxon>
        <taxon>Streptophyta</taxon>
        <taxon>Embryophyta</taxon>
        <taxon>Tracheophyta</taxon>
        <taxon>Spermatophyta</taxon>
        <taxon>Magnoliopsida</taxon>
        <taxon>eudicotyledons</taxon>
        <taxon>Gunneridae</taxon>
        <taxon>Pentapetalae</taxon>
        <taxon>asterids</taxon>
        <taxon>Ericales</taxon>
        <taxon>Ericaceae</taxon>
        <taxon>Vaccinioideae</taxon>
        <taxon>Vaccinieae</taxon>
        <taxon>Vaccinium</taxon>
    </lineage>
</organism>
<gene>
    <name evidence="1" type="ORF">Vadar_026854</name>
</gene>
<sequence length="182" mass="20411">MASSLALKKLVSSNLLPKSLLSTRQALPAAQSASRLFNTFTKAVRDFDDDDRCRCLNAAGKLASETFSGLDHHFYVRETARETEDCLYLRMAMPGFRKETVKIVVERNTLTIEGKTAEESGEVDIGDRYYSNSIDLADNVYRTDQIKAKLKNGVLKVVVPKAKEEERSDEAKDHVAIEYKNS</sequence>
<comment type="caution">
    <text evidence="1">The sequence shown here is derived from an EMBL/GenBank/DDBJ whole genome shotgun (WGS) entry which is preliminary data.</text>
</comment>
<accession>A0ACB7Y8Z3</accession>
<keyword evidence="2" id="KW-1185">Reference proteome</keyword>
<evidence type="ECO:0000313" key="2">
    <source>
        <dbReference type="Proteomes" id="UP000828048"/>
    </source>
</evidence>
<protein>
    <submittedName>
        <fullName evidence="1">Uncharacterized protein</fullName>
    </submittedName>
</protein>
<dbReference type="EMBL" id="CM037157">
    <property type="protein sequence ID" value="KAH7850038.1"/>
    <property type="molecule type" value="Genomic_DNA"/>
</dbReference>
<evidence type="ECO:0000313" key="1">
    <source>
        <dbReference type="EMBL" id="KAH7850038.1"/>
    </source>
</evidence>
<proteinExistence type="predicted"/>
<reference evidence="1 2" key="1">
    <citation type="journal article" date="2021" name="Hortic Res">
        <title>High-quality reference genome and annotation aids understanding of berry development for evergreen blueberry (Vaccinium darrowii).</title>
        <authorList>
            <person name="Yu J."/>
            <person name="Hulse-Kemp A.M."/>
            <person name="Babiker E."/>
            <person name="Staton M."/>
        </authorList>
    </citation>
    <scope>NUCLEOTIDE SEQUENCE [LARGE SCALE GENOMIC DNA]</scope>
    <source>
        <strain evidence="2">cv. NJ 8807/NJ 8810</strain>
        <tissue evidence="1">Young leaf</tissue>
    </source>
</reference>
<name>A0ACB7Y8Z3_9ERIC</name>